<evidence type="ECO:0000313" key="1">
    <source>
        <dbReference type="EMBL" id="KAF7700129.1"/>
    </source>
</evidence>
<dbReference type="AlphaFoldDB" id="A0A8T0B4I7"/>
<dbReference type="PANTHER" id="PTHR46787">
    <property type="entry name" value="SYNDROMES PUTATIVE CHAPERONIN-RELATED"/>
    <property type="match status" value="1"/>
</dbReference>
<sequence>MSRVCRKNPSVCTDDPLSKDDLCSKLAVMRHTLQSSYGPCGRLKQIHNNVGGHVQTTSTSAVLLKAVSFSEPLLQLISAAILDHTTRFSDCGLFTGIFCLGLIENAKRLGLGLAVACRVYKYLLEQCNSYLNADDCGCKVQVDFSSIQSFITLSHTVVASKPACMLNPDESQHITSLTVQAFLQSVPSASSNVFGRTLVVTIEGQPVSSSAVFRGILLEVPILQSVDLKNRNPGPYKIVLFGTSLSGDLSEFGEAVFEIQAGVNPEAVIVEQLLKLGERVVQDGVEVFACQKVIHPVLQQYLKERGLVVIERLGLALTEPVSQMTGALIMASICSPVPAKAYGQIGGLHLHRIGSKELLQLLPSGEAAVSTMVLCHRNETMLEELKVTCQRAEHVLRLTLKEPYALIGGGCTETVLSAYLKYMSETKPSEAASALKCSRAEFLLATEAFCCSLQSVALFLNHDDQHFLMDLTHAHCWVTEEDACSQTTTLHSCRCGLVRKRADLEKIFLNIPLKTAHHSFLPAPITSDVEPGLLDSGDCWLPPPSLGAEFGTQEVKQRPEESEVFLSNTVLLSEGLFIYLFKKLRVFRIFPLEATDSTTGGWRTGD</sequence>
<comment type="caution">
    <text evidence="1">The sequence shown here is derived from an EMBL/GenBank/DDBJ whole genome shotgun (WGS) entry which is preliminary data.</text>
</comment>
<dbReference type="GO" id="GO:0005737">
    <property type="term" value="C:cytoplasm"/>
    <property type="evidence" value="ECO:0007669"/>
    <property type="project" value="TreeGrafter"/>
</dbReference>
<dbReference type="InterPro" id="IPR002423">
    <property type="entry name" value="Cpn60/GroEL/TCP-1"/>
</dbReference>
<dbReference type="InterPro" id="IPR027409">
    <property type="entry name" value="GroEL-like_apical_dom_sf"/>
</dbReference>
<dbReference type="Proteomes" id="UP000606274">
    <property type="component" value="Unassembled WGS sequence"/>
</dbReference>
<keyword evidence="2" id="KW-1185">Reference proteome</keyword>
<name>A0A8T0B4I7_SILME</name>
<gene>
    <name evidence="1" type="ORF">HF521_003087</name>
</gene>
<reference evidence="1" key="1">
    <citation type="submission" date="2020-08" db="EMBL/GenBank/DDBJ databases">
        <title>Chromosome-level assembly of Southern catfish (Silurus meridionalis) provides insights into visual adaptation to the nocturnal and benthic lifestyles.</title>
        <authorList>
            <person name="Zhang Y."/>
            <person name="Wang D."/>
            <person name="Peng Z."/>
        </authorList>
    </citation>
    <scope>NUCLEOTIDE SEQUENCE</scope>
    <source>
        <strain evidence="1">SWU-2019-XX</strain>
        <tissue evidence="1">Muscle</tissue>
    </source>
</reference>
<evidence type="ECO:0008006" key="3">
    <source>
        <dbReference type="Google" id="ProtNLM"/>
    </source>
</evidence>
<dbReference type="Gene3D" id="3.50.7.10">
    <property type="entry name" value="GroEL"/>
    <property type="match status" value="1"/>
</dbReference>
<evidence type="ECO:0000313" key="2">
    <source>
        <dbReference type="Proteomes" id="UP000606274"/>
    </source>
</evidence>
<dbReference type="GO" id="GO:0060271">
    <property type="term" value="P:cilium assembly"/>
    <property type="evidence" value="ECO:0007669"/>
    <property type="project" value="InterPro"/>
</dbReference>
<dbReference type="SUPFAM" id="SSF48592">
    <property type="entry name" value="GroEL equatorial domain-like"/>
    <property type="match status" value="1"/>
</dbReference>
<proteinExistence type="predicted"/>
<dbReference type="GO" id="GO:0032502">
    <property type="term" value="P:developmental process"/>
    <property type="evidence" value="ECO:0007669"/>
    <property type="project" value="TreeGrafter"/>
</dbReference>
<dbReference type="GO" id="GO:0005634">
    <property type="term" value="C:nucleus"/>
    <property type="evidence" value="ECO:0007669"/>
    <property type="project" value="TreeGrafter"/>
</dbReference>
<dbReference type="GO" id="GO:0051082">
    <property type="term" value="F:unfolded protein binding"/>
    <property type="evidence" value="ECO:0007669"/>
    <property type="project" value="InterPro"/>
</dbReference>
<dbReference type="InterPro" id="IPR027413">
    <property type="entry name" value="GROEL-like_equatorial_sf"/>
</dbReference>
<dbReference type="GO" id="GO:0051131">
    <property type="term" value="P:chaperone-mediated protein complex assembly"/>
    <property type="evidence" value="ECO:0007669"/>
    <property type="project" value="TreeGrafter"/>
</dbReference>
<accession>A0A8T0B4I7</accession>
<dbReference type="GO" id="GO:0006457">
    <property type="term" value="P:protein folding"/>
    <property type="evidence" value="ECO:0007669"/>
    <property type="project" value="InterPro"/>
</dbReference>
<dbReference type="GO" id="GO:1902636">
    <property type="term" value="C:kinociliary basal body"/>
    <property type="evidence" value="ECO:0007669"/>
    <property type="project" value="TreeGrafter"/>
</dbReference>
<dbReference type="GO" id="GO:0005524">
    <property type="term" value="F:ATP binding"/>
    <property type="evidence" value="ECO:0007669"/>
    <property type="project" value="InterPro"/>
</dbReference>
<dbReference type="InterPro" id="IPR028790">
    <property type="entry name" value="MKKS"/>
</dbReference>
<organism evidence="1 2">
    <name type="scientific">Silurus meridionalis</name>
    <name type="common">Southern catfish</name>
    <name type="synonym">Silurus soldatovi meridionalis</name>
    <dbReference type="NCBI Taxonomy" id="175797"/>
    <lineage>
        <taxon>Eukaryota</taxon>
        <taxon>Metazoa</taxon>
        <taxon>Chordata</taxon>
        <taxon>Craniata</taxon>
        <taxon>Vertebrata</taxon>
        <taxon>Euteleostomi</taxon>
        <taxon>Actinopterygii</taxon>
        <taxon>Neopterygii</taxon>
        <taxon>Teleostei</taxon>
        <taxon>Ostariophysi</taxon>
        <taxon>Siluriformes</taxon>
        <taxon>Siluridae</taxon>
        <taxon>Silurus</taxon>
    </lineage>
</organism>
<dbReference type="InterPro" id="IPR027410">
    <property type="entry name" value="TCP-1-like_intermed_sf"/>
</dbReference>
<dbReference type="EMBL" id="JABFDY010000012">
    <property type="protein sequence ID" value="KAF7700129.1"/>
    <property type="molecule type" value="Genomic_DNA"/>
</dbReference>
<protein>
    <recommendedName>
        <fullName evidence="3">McKusick-Kaufman syndrome</fullName>
    </recommendedName>
</protein>
<dbReference type="PANTHER" id="PTHR46787:SF1">
    <property type="entry name" value="MOLECULAR CHAPERONE MKKS"/>
    <property type="match status" value="1"/>
</dbReference>
<dbReference type="SUPFAM" id="SSF52029">
    <property type="entry name" value="GroEL apical domain-like"/>
    <property type="match status" value="1"/>
</dbReference>
<dbReference type="Gene3D" id="3.30.260.10">
    <property type="entry name" value="TCP-1-like chaperonin intermediate domain"/>
    <property type="match status" value="1"/>
</dbReference>
<dbReference type="Gene3D" id="1.10.560.10">
    <property type="entry name" value="GroEL-like equatorial domain"/>
    <property type="match status" value="1"/>
</dbReference>
<dbReference type="Pfam" id="PF00118">
    <property type="entry name" value="Cpn60_TCP1"/>
    <property type="match status" value="1"/>
</dbReference>